<evidence type="ECO:0000256" key="3">
    <source>
        <dbReference type="ARBA" id="ARBA00004123"/>
    </source>
</evidence>
<feature type="region of interest" description="Disordered" evidence="17">
    <location>
        <begin position="1"/>
        <end position="63"/>
    </location>
</feature>
<dbReference type="InterPro" id="IPR041753">
    <property type="entry name" value="PP5_C"/>
</dbReference>
<dbReference type="SUPFAM" id="SSF56300">
    <property type="entry name" value="Metallo-dependent phosphatases"/>
    <property type="match status" value="1"/>
</dbReference>
<dbReference type="InterPro" id="IPR004843">
    <property type="entry name" value="Calcineurin-like_PHP"/>
</dbReference>
<evidence type="ECO:0000256" key="15">
    <source>
        <dbReference type="PROSITE-ProRule" id="PRU00339"/>
    </source>
</evidence>
<dbReference type="InterPro" id="IPR006186">
    <property type="entry name" value="Ser/Thr-sp_prot-phosphatase"/>
</dbReference>
<accession>A0A1B9GMR7</accession>
<keyword evidence="5" id="KW-0479">Metal-binding</keyword>
<sequence>MTDHQELRDNLSSIITGVESSVSVPSGSSASSSSGHDDSVNGSLASPSTAPTEDDYTPFPSPVLAATSLPASSLAGLSLSSDGELEPEVDDDKIITEEDKARALELKAAANKAFAAKDFNKSIELYTEAIASNPKESTFWNNRAMSKAKMEEHGAAIADATKAIAINPKYAKAFYRRGLSYLAILRPTDAVPDFKKALAIEPGNKAIRDQLQMTVKLIRRIEFEKAISVGDTETASNKCLSLISSGACTLDPSTVTDFPLPIIPSDPNGRYKPTKEFVEGMVESFKSGGKVPKRIAWEIILGCRDIVEKEKSLVEIEIPEGVTCDVIGDTHGQFFDVCNLLSMTTPPSEDHYMIFNGDLVDRGSWSVEVALTVFAYKWLYPEYVFINRGNHETNDMNKVYGFEGECKAKLGEMTFKLFADVFTTLPLATLVTASQEPASSKSEGSKPAILHQGKRRFFICHGGPPVSKDGVTLAEVAKIDRFGRQPGQEGIMCEMLWTDPQEPNGRGPSKRGVGLGFGPDVTRRWCELNGITAVIRSHEVRAAGYAIEHDGLCITVFSCPNYCDSTGNKAAYIRMRSNGALSYHQFDAVPHPDVKPMAYSSGFNFGGF</sequence>
<dbReference type="SMART" id="SM00156">
    <property type="entry name" value="PP2Ac"/>
    <property type="match status" value="1"/>
</dbReference>
<dbReference type="EC" id="3.1.3.16" evidence="16"/>
<name>A0A1B9GMR7_9TREE</name>
<evidence type="ECO:0000256" key="6">
    <source>
        <dbReference type="ARBA" id="ARBA00022737"/>
    </source>
</evidence>
<feature type="domain" description="Serine/threonine specific protein phosphatases" evidence="18">
    <location>
        <begin position="387"/>
        <end position="392"/>
    </location>
</feature>
<dbReference type="Pfam" id="PF13181">
    <property type="entry name" value="TPR_8"/>
    <property type="match status" value="1"/>
</dbReference>
<evidence type="ECO:0000256" key="17">
    <source>
        <dbReference type="SAM" id="MobiDB-lite"/>
    </source>
</evidence>
<keyword evidence="7 16" id="KW-0378">Hydrolase</keyword>
<dbReference type="PROSITE" id="PS00125">
    <property type="entry name" value="SER_THR_PHOSPHATASE"/>
    <property type="match status" value="1"/>
</dbReference>
<dbReference type="FunFam" id="1.25.40.10:FF:000595">
    <property type="entry name" value="Serine/threonine-protein phosphatase"/>
    <property type="match status" value="1"/>
</dbReference>
<dbReference type="InterPro" id="IPR051134">
    <property type="entry name" value="PPP_phosphatase"/>
</dbReference>
<dbReference type="GO" id="GO:0005634">
    <property type="term" value="C:nucleus"/>
    <property type="evidence" value="ECO:0007669"/>
    <property type="project" value="UniProtKB-SubCell"/>
</dbReference>
<organism evidence="19 20">
    <name type="scientific">Kwoniella heveanensis BCC8398</name>
    <dbReference type="NCBI Taxonomy" id="1296120"/>
    <lineage>
        <taxon>Eukaryota</taxon>
        <taxon>Fungi</taxon>
        <taxon>Dikarya</taxon>
        <taxon>Basidiomycota</taxon>
        <taxon>Agaricomycotina</taxon>
        <taxon>Tremellomycetes</taxon>
        <taxon>Tremellales</taxon>
        <taxon>Cryptococcaceae</taxon>
        <taxon>Kwoniella</taxon>
    </lineage>
</organism>
<dbReference type="GO" id="GO:0046872">
    <property type="term" value="F:metal ion binding"/>
    <property type="evidence" value="ECO:0007669"/>
    <property type="project" value="UniProtKB-KW"/>
</dbReference>
<protein>
    <recommendedName>
        <fullName evidence="16">Serine/threonine-protein phosphatase</fullName>
        <ecNumber evidence="16">3.1.3.16</ecNumber>
    </recommendedName>
</protein>
<dbReference type="InterPro" id="IPR019734">
    <property type="entry name" value="TPR_rpt"/>
</dbReference>
<dbReference type="OrthoDB" id="445564at2759"/>
<dbReference type="SUPFAM" id="SSF48452">
    <property type="entry name" value="TPR-like"/>
    <property type="match status" value="1"/>
</dbReference>
<dbReference type="SMART" id="SM00028">
    <property type="entry name" value="TPR"/>
    <property type="match status" value="3"/>
</dbReference>
<evidence type="ECO:0000313" key="20">
    <source>
        <dbReference type="Proteomes" id="UP000092666"/>
    </source>
</evidence>
<keyword evidence="6" id="KW-0677">Repeat</keyword>
<comment type="subcellular location">
    <subcellularLocation>
        <location evidence="3">Nucleus</location>
    </subcellularLocation>
</comment>
<comment type="cofactor">
    <cofactor evidence="2">
        <name>Mg(2+)</name>
        <dbReference type="ChEBI" id="CHEBI:18420"/>
    </cofactor>
</comment>
<dbReference type="FunFam" id="3.60.21.10:FF:000039">
    <property type="entry name" value="Serine/threonine-protein phosphatase"/>
    <property type="match status" value="1"/>
</dbReference>
<reference evidence="20" key="2">
    <citation type="submission" date="2013-12" db="EMBL/GenBank/DDBJ databases">
        <title>Evolution of pathogenesis and genome organization in the Tremellales.</title>
        <authorList>
            <person name="Cuomo C."/>
            <person name="Litvintseva A."/>
            <person name="Heitman J."/>
            <person name="Chen Y."/>
            <person name="Sun S."/>
            <person name="Springer D."/>
            <person name="Dromer F."/>
            <person name="Young S."/>
            <person name="Zeng Q."/>
            <person name="Chapman S."/>
            <person name="Gujja S."/>
            <person name="Saif S."/>
            <person name="Birren B."/>
        </authorList>
    </citation>
    <scope>NUCLEOTIDE SEQUENCE [LARGE SCALE GENOMIC DNA]</scope>
    <source>
        <strain evidence="20">BCC8398</strain>
    </source>
</reference>
<dbReference type="PIRSF" id="PIRSF033096">
    <property type="entry name" value="PPPtase_5"/>
    <property type="match status" value="1"/>
</dbReference>
<dbReference type="Gene3D" id="1.25.40.10">
    <property type="entry name" value="Tetratricopeptide repeat domain"/>
    <property type="match status" value="1"/>
</dbReference>
<keyword evidence="8 15" id="KW-0802">TPR repeat</keyword>
<dbReference type="PRINTS" id="PR00114">
    <property type="entry name" value="STPHPHTASE"/>
</dbReference>
<keyword evidence="20" id="KW-1185">Reference proteome</keyword>
<evidence type="ECO:0000256" key="4">
    <source>
        <dbReference type="ARBA" id="ARBA00008786"/>
    </source>
</evidence>
<evidence type="ECO:0000259" key="18">
    <source>
        <dbReference type="PROSITE" id="PS00125"/>
    </source>
</evidence>
<reference evidence="19 20" key="1">
    <citation type="submission" date="2013-07" db="EMBL/GenBank/DDBJ databases">
        <title>The Genome Sequence of Cryptococcus heveanensis BCC8398.</title>
        <authorList>
            <consortium name="The Broad Institute Genome Sequencing Platform"/>
            <person name="Cuomo C."/>
            <person name="Litvintseva A."/>
            <person name="Chen Y."/>
            <person name="Heitman J."/>
            <person name="Sun S."/>
            <person name="Springer D."/>
            <person name="Dromer F."/>
            <person name="Young S.K."/>
            <person name="Zeng Q."/>
            <person name="Gargeya S."/>
            <person name="Fitzgerald M."/>
            <person name="Abouelleil A."/>
            <person name="Alvarado L."/>
            <person name="Berlin A.M."/>
            <person name="Chapman S.B."/>
            <person name="Dewar J."/>
            <person name="Goldberg J."/>
            <person name="Griggs A."/>
            <person name="Gujja S."/>
            <person name="Hansen M."/>
            <person name="Howarth C."/>
            <person name="Imamovic A."/>
            <person name="Larimer J."/>
            <person name="McCowan C."/>
            <person name="Murphy C."/>
            <person name="Pearson M."/>
            <person name="Priest M."/>
            <person name="Roberts A."/>
            <person name="Saif S."/>
            <person name="Shea T."/>
            <person name="Sykes S."/>
            <person name="Wortman J."/>
            <person name="Nusbaum C."/>
            <person name="Birren B."/>
        </authorList>
    </citation>
    <scope>NUCLEOTIDE SEQUENCE [LARGE SCALE GENOMIC DNA]</scope>
    <source>
        <strain evidence="19 20">BCC8398</strain>
    </source>
</reference>
<dbReference type="InterPro" id="IPR013235">
    <property type="entry name" value="PPP_dom"/>
</dbReference>
<evidence type="ECO:0000256" key="14">
    <source>
        <dbReference type="PIRSR" id="PIRSR033096-1"/>
    </source>
</evidence>
<dbReference type="Gene3D" id="3.60.21.10">
    <property type="match status" value="1"/>
</dbReference>
<comment type="catalytic activity">
    <reaction evidence="12">
        <text>O-phospho-L-threonyl-[protein] + H2O = L-threonyl-[protein] + phosphate</text>
        <dbReference type="Rhea" id="RHEA:47004"/>
        <dbReference type="Rhea" id="RHEA-COMP:11060"/>
        <dbReference type="Rhea" id="RHEA-COMP:11605"/>
        <dbReference type="ChEBI" id="CHEBI:15377"/>
        <dbReference type="ChEBI" id="CHEBI:30013"/>
        <dbReference type="ChEBI" id="CHEBI:43474"/>
        <dbReference type="ChEBI" id="CHEBI:61977"/>
        <dbReference type="EC" id="3.1.3.16"/>
    </reaction>
    <physiologicalReaction direction="left-to-right" evidence="12">
        <dbReference type="Rhea" id="RHEA:47005"/>
    </physiologicalReaction>
</comment>
<evidence type="ECO:0000256" key="13">
    <source>
        <dbReference type="ARBA" id="ARBA00059747"/>
    </source>
</evidence>
<proteinExistence type="inferred from homology"/>
<evidence type="ECO:0000256" key="5">
    <source>
        <dbReference type="ARBA" id="ARBA00022723"/>
    </source>
</evidence>
<comment type="function">
    <text evidence="13">Protein phosphatase that specifically binds to and dephosphorylates the molecular chaperone Hsp90. Dephosphorylation positively regulates the Hsp90 chaperone machinery.</text>
</comment>
<comment type="catalytic activity">
    <reaction evidence="11">
        <text>O-phospho-L-seryl-[protein] + H2O = L-seryl-[protein] + phosphate</text>
        <dbReference type="Rhea" id="RHEA:20629"/>
        <dbReference type="Rhea" id="RHEA-COMP:9863"/>
        <dbReference type="Rhea" id="RHEA-COMP:11604"/>
        <dbReference type="ChEBI" id="CHEBI:15377"/>
        <dbReference type="ChEBI" id="CHEBI:29999"/>
        <dbReference type="ChEBI" id="CHEBI:43474"/>
        <dbReference type="ChEBI" id="CHEBI:83421"/>
        <dbReference type="EC" id="3.1.3.16"/>
    </reaction>
    <physiologicalReaction direction="left-to-right" evidence="11">
        <dbReference type="Rhea" id="RHEA:20630"/>
    </physiologicalReaction>
</comment>
<dbReference type="InterPro" id="IPR011990">
    <property type="entry name" value="TPR-like_helical_dom_sf"/>
</dbReference>
<evidence type="ECO:0000256" key="7">
    <source>
        <dbReference type="ARBA" id="ARBA00022801"/>
    </source>
</evidence>
<dbReference type="STRING" id="1296120.A0A1B9GMR7"/>
<keyword evidence="10" id="KW-0539">Nucleus</keyword>
<evidence type="ECO:0000256" key="2">
    <source>
        <dbReference type="ARBA" id="ARBA00001946"/>
    </source>
</evidence>
<dbReference type="PANTHER" id="PTHR45668">
    <property type="entry name" value="SERINE/THREONINE-PROTEIN PHOSPHATASE 5-RELATED"/>
    <property type="match status" value="1"/>
</dbReference>
<dbReference type="PANTHER" id="PTHR45668:SF5">
    <property type="entry name" value="SERINE_THREONINE-PROTEIN PHOSPHATASE 5"/>
    <property type="match status" value="1"/>
</dbReference>
<feature type="active site" description="Proton donor/acceptor" evidence="14">
    <location>
        <position position="391"/>
    </location>
</feature>
<dbReference type="Pfam" id="PF00149">
    <property type="entry name" value="Metallophos"/>
    <property type="match status" value="1"/>
</dbReference>
<dbReference type="Pfam" id="PF08321">
    <property type="entry name" value="PPP5"/>
    <property type="match status" value="1"/>
</dbReference>
<evidence type="ECO:0000256" key="1">
    <source>
        <dbReference type="ARBA" id="ARBA00001936"/>
    </source>
</evidence>
<dbReference type="AlphaFoldDB" id="A0A1B9GMR7"/>
<feature type="compositionally biased region" description="Low complexity" evidence="17">
    <location>
        <begin position="17"/>
        <end position="34"/>
    </location>
</feature>
<comment type="similarity">
    <text evidence="4">Belongs to the PPP phosphatase family. PP-5 (PP-T) subfamily.</text>
</comment>
<comment type="cofactor">
    <cofactor evidence="1">
        <name>Mn(2+)</name>
        <dbReference type="ChEBI" id="CHEBI:29035"/>
    </cofactor>
</comment>
<dbReference type="EMBL" id="KI669509">
    <property type="protein sequence ID" value="OCF32273.1"/>
    <property type="molecule type" value="Genomic_DNA"/>
</dbReference>
<evidence type="ECO:0000256" key="9">
    <source>
        <dbReference type="ARBA" id="ARBA00023211"/>
    </source>
</evidence>
<feature type="repeat" description="TPR" evidence="15">
    <location>
        <begin position="171"/>
        <end position="204"/>
    </location>
</feature>
<gene>
    <name evidence="19" type="ORF">I316_05941</name>
</gene>
<evidence type="ECO:0000256" key="16">
    <source>
        <dbReference type="RuleBase" id="RU004273"/>
    </source>
</evidence>
<evidence type="ECO:0000256" key="11">
    <source>
        <dbReference type="ARBA" id="ARBA00047986"/>
    </source>
</evidence>
<dbReference type="GO" id="GO:0004722">
    <property type="term" value="F:protein serine/threonine phosphatase activity"/>
    <property type="evidence" value="ECO:0007669"/>
    <property type="project" value="UniProtKB-EC"/>
</dbReference>
<dbReference type="Proteomes" id="UP000092666">
    <property type="component" value="Unassembled WGS sequence"/>
</dbReference>
<evidence type="ECO:0000313" key="19">
    <source>
        <dbReference type="EMBL" id="OCF32273.1"/>
    </source>
</evidence>
<evidence type="ECO:0000256" key="8">
    <source>
        <dbReference type="ARBA" id="ARBA00022803"/>
    </source>
</evidence>
<dbReference type="InterPro" id="IPR029052">
    <property type="entry name" value="Metallo-depent_PP-like"/>
</dbReference>
<dbReference type="PROSITE" id="PS50005">
    <property type="entry name" value="TPR"/>
    <property type="match status" value="1"/>
</dbReference>
<keyword evidence="9" id="KW-0464">Manganese</keyword>
<evidence type="ECO:0000256" key="10">
    <source>
        <dbReference type="ARBA" id="ARBA00023242"/>
    </source>
</evidence>
<evidence type="ECO:0000256" key="12">
    <source>
        <dbReference type="ARBA" id="ARBA00048832"/>
    </source>
</evidence>
<dbReference type="CDD" id="cd07417">
    <property type="entry name" value="MPP_PP5_C"/>
    <property type="match status" value="1"/>
</dbReference>